<evidence type="ECO:0000256" key="1">
    <source>
        <dbReference type="ARBA" id="ARBA00022670"/>
    </source>
</evidence>
<dbReference type="AlphaFoldDB" id="A0A9D2HXA0"/>
<dbReference type="GO" id="GO:0004222">
    <property type="term" value="F:metalloendopeptidase activity"/>
    <property type="evidence" value="ECO:0007669"/>
    <property type="project" value="InterPro"/>
</dbReference>
<dbReference type="CDD" id="cd07332">
    <property type="entry name" value="M48C_Oma1_like"/>
    <property type="match status" value="1"/>
</dbReference>
<evidence type="ECO:0000256" key="5">
    <source>
        <dbReference type="ARBA" id="ARBA00023049"/>
    </source>
</evidence>
<keyword evidence="1 6" id="KW-0645">Protease</keyword>
<dbReference type="Gene3D" id="3.30.2010.10">
    <property type="entry name" value="Metalloproteases ('zincins'), catalytic domain"/>
    <property type="match status" value="1"/>
</dbReference>
<comment type="cofactor">
    <cofactor evidence="6">
        <name>Zn(2+)</name>
        <dbReference type="ChEBI" id="CHEBI:29105"/>
    </cofactor>
    <text evidence="6">Binds 1 zinc ion per subunit.</text>
</comment>
<gene>
    <name evidence="8" type="ORF">H9950_08240</name>
</gene>
<keyword evidence="4 6" id="KW-0862">Zinc</keyword>
<name>A0A9D2HXA0_9BACE</name>
<reference evidence="8" key="1">
    <citation type="journal article" date="2021" name="PeerJ">
        <title>Extensive microbial diversity within the chicken gut microbiome revealed by metagenomics and culture.</title>
        <authorList>
            <person name="Gilroy R."/>
            <person name="Ravi A."/>
            <person name="Getino M."/>
            <person name="Pursley I."/>
            <person name="Horton D.L."/>
            <person name="Alikhan N.F."/>
            <person name="Baker D."/>
            <person name="Gharbi K."/>
            <person name="Hall N."/>
            <person name="Watson M."/>
            <person name="Adriaenssens E.M."/>
            <person name="Foster-Nyarko E."/>
            <person name="Jarju S."/>
            <person name="Secka A."/>
            <person name="Antonio M."/>
            <person name="Oren A."/>
            <person name="Chaudhuri R.R."/>
            <person name="La Ragione R."/>
            <person name="Hildebrand F."/>
            <person name="Pallen M.J."/>
        </authorList>
    </citation>
    <scope>NUCLEOTIDE SEQUENCE</scope>
    <source>
        <strain evidence="8">ChiHjej12B11-9795</strain>
    </source>
</reference>
<dbReference type="InterPro" id="IPR051156">
    <property type="entry name" value="Mito/Outer_Membr_Metalloprot"/>
</dbReference>
<feature type="domain" description="Peptidase M48" evidence="7">
    <location>
        <begin position="90"/>
        <end position="239"/>
    </location>
</feature>
<evidence type="ECO:0000313" key="9">
    <source>
        <dbReference type="Proteomes" id="UP000823862"/>
    </source>
</evidence>
<proteinExistence type="inferred from homology"/>
<keyword evidence="5 6" id="KW-0482">Metalloprotease</keyword>
<dbReference type="PANTHER" id="PTHR22726:SF1">
    <property type="entry name" value="METALLOENDOPEPTIDASE OMA1, MITOCHONDRIAL"/>
    <property type="match status" value="1"/>
</dbReference>
<protein>
    <submittedName>
        <fullName evidence="8">M48 family metallopeptidase</fullName>
    </submittedName>
</protein>
<dbReference type="GO" id="GO:0046872">
    <property type="term" value="F:metal ion binding"/>
    <property type="evidence" value="ECO:0007669"/>
    <property type="project" value="UniProtKB-KW"/>
</dbReference>
<dbReference type="Proteomes" id="UP000823862">
    <property type="component" value="Unassembled WGS sequence"/>
</dbReference>
<dbReference type="PANTHER" id="PTHR22726">
    <property type="entry name" value="METALLOENDOPEPTIDASE OMA1"/>
    <property type="match status" value="1"/>
</dbReference>
<dbReference type="GO" id="GO:0016020">
    <property type="term" value="C:membrane"/>
    <property type="evidence" value="ECO:0007669"/>
    <property type="project" value="TreeGrafter"/>
</dbReference>
<evidence type="ECO:0000256" key="2">
    <source>
        <dbReference type="ARBA" id="ARBA00022723"/>
    </source>
</evidence>
<evidence type="ECO:0000256" key="3">
    <source>
        <dbReference type="ARBA" id="ARBA00022801"/>
    </source>
</evidence>
<dbReference type="EMBL" id="DWZI01000042">
    <property type="protein sequence ID" value="HJA86159.1"/>
    <property type="molecule type" value="Genomic_DNA"/>
</dbReference>
<sequence>MPTELRKVLTQAAVSVVTFTVVLFAFSRVDWLNAFGLKETVVEDKLGEWWWELYSSDAPFVDDSTRLASVDTLFTTLCRANDIDRSFASLHLVEDEEVNAFACPGNHLVVHTALLDSCRSEAELAGVLAHELAHLTQGHVMQKLVKELGLSALITMTSGSSGTEAVGEVARVLSSTAYDRTLESEADALAVRYLLAARIDPNGLADFLLRLSAEEDLPALTEWISTHPGSVERARRIRQLSEADK</sequence>
<keyword evidence="2" id="KW-0479">Metal-binding</keyword>
<dbReference type="GO" id="GO:0051603">
    <property type="term" value="P:proteolysis involved in protein catabolic process"/>
    <property type="evidence" value="ECO:0007669"/>
    <property type="project" value="TreeGrafter"/>
</dbReference>
<organism evidence="8 9">
    <name type="scientific">Candidatus Bacteroides avicola</name>
    <dbReference type="NCBI Taxonomy" id="2838468"/>
    <lineage>
        <taxon>Bacteria</taxon>
        <taxon>Pseudomonadati</taxon>
        <taxon>Bacteroidota</taxon>
        <taxon>Bacteroidia</taxon>
        <taxon>Bacteroidales</taxon>
        <taxon>Bacteroidaceae</taxon>
        <taxon>Bacteroides</taxon>
    </lineage>
</organism>
<evidence type="ECO:0000259" key="7">
    <source>
        <dbReference type="Pfam" id="PF01435"/>
    </source>
</evidence>
<dbReference type="Pfam" id="PF01435">
    <property type="entry name" value="Peptidase_M48"/>
    <property type="match status" value="1"/>
</dbReference>
<comment type="similarity">
    <text evidence="6">Belongs to the peptidase M48 family.</text>
</comment>
<accession>A0A9D2HXA0</accession>
<keyword evidence="3 6" id="KW-0378">Hydrolase</keyword>
<reference evidence="8" key="2">
    <citation type="submission" date="2021-04" db="EMBL/GenBank/DDBJ databases">
        <authorList>
            <person name="Gilroy R."/>
        </authorList>
    </citation>
    <scope>NUCLEOTIDE SEQUENCE</scope>
    <source>
        <strain evidence="8">ChiHjej12B11-9795</strain>
    </source>
</reference>
<dbReference type="InterPro" id="IPR001915">
    <property type="entry name" value="Peptidase_M48"/>
</dbReference>
<comment type="caution">
    <text evidence="8">The sequence shown here is derived from an EMBL/GenBank/DDBJ whole genome shotgun (WGS) entry which is preliminary data.</text>
</comment>
<evidence type="ECO:0000256" key="6">
    <source>
        <dbReference type="RuleBase" id="RU003983"/>
    </source>
</evidence>
<evidence type="ECO:0000313" key="8">
    <source>
        <dbReference type="EMBL" id="HJA86159.1"/>
    </source>
</evidence>
<evidence type="ECO:0000256" key="4">
    <source>
        <dbReference type="ARBA" id="ARBA00022833"/>
    </source>
</evidence>